<dbReference type="EMBL" id="JACJII010000001">
    <property type="protein sequence ID" value="MBA9004871.1"/>
    <property type="molecule type" value="Genomic_DNA"/>
</dbReference>
<protein>
    <recommendedName>
        <fullName evidence="5">FAD-binding PCMH-type domain-containing protein</fullName>
    </recommendedName>
</protein>
<evidence type="ECO:0000256" key="3">
    <source>
        <dbReference type="ARBA" id="ARBA00022827"/>
    </source>
</evidence>
<dbReference type="InterPro" id="IPR016167">
    <property type="entry name" value="FAD-bd_PCMH_sub1"/>
</dbReference>
<dbReference type="InterPro" id="IPR050432">
    <property type="entry name" value="FAD-linked_Oxidoreductases_BP"/>
</dbReference>
<comment type="caution">
    <text evidence="6">The sequence shown here is derived from an EMBL/GenBank/DDBJ whole genome shotgun (WGS) entry which is preliminary data.</text>
</comment>
<dbReference type="Proteomes" id="UP000539313">
    <property type="component" value="Unassembled WGS sequence"/>
</dbReference>
<dbReference type="Gene3D" id="3.40.462.10">
    <property type="entry name" value="FAD-linked oxidases, C-terminal domain"/>
    <property type="match status" value="1"/>
</dbReference>
<feature type="domain" description="FAD-binding PCMH-type" evidence="5">
    <location>
        <begin position="9"/>
        <end position="176"/>
    </location>
</feature>
<evidence type="ECO:0000313" key="7">
    <source>
        <dbReference type="Proteomes" id="UP000539313"/>
    </source>
</evidence>
<evidence type="ECO:0000256" key="1">
    <source>
        <dbReference type="ARBA" id="ARBA00005466"/>
    </source>
</evidence>
<keyword evidence="3" id="KW-0274">FAD</keyword>
<reference evidence="6 7" key="1">
    <citation type="submission" date="2020-08" db="EMBL/GenBank/DDBJ databases">
        <title>Sequencing the genomes of 1000 actinobacteria strains.</title>
        <authorList>
            <person name="Klenk H.-P."/>
        </authorList>
    </citation>
    <scope>NUCLEOTIDE SEQUENCE [LARGE SCALE GENOMIC DNA]</scope>
    <source>
        <strain evidence="6 7">DSM 45823</strain>
    </source>
</reference>
<dbReference type="GO" id="GO:0071949">
    <property type="term" value="F:FAD binding"/>
    <property type="evidence" value="ECO:0007669"/>
    <property type="project" value="InterPro"/>
</dbReference>
<comment type="similarity">
    <text evidence="1">Belongs to the oxygen-dependent FAD-linked oxidoreductase family.</text>
</comment>
<dbReference type="InterPro" id="IPR006094">
    <property type="entry name" value="Oxid_FAD_bind_N"/>
</dbReference>
<dbReference type="Pfam" id="PF01565">
    <property type="entry name" value="FAD_binding_4"/>
    <property type="match status" value="1"/>
</dbReference>
<dbReference type="Gene3D" id="3.30.465.10">
    <property type="match status" value="1"/>
</dbReference>
<evidence type="ECO:0000256" key="4">
    <source>
        <dbReference type="ARBA" id="ARBA00023002"/>
    </source>
</evidence>
<dbReference type="PROSITE" id="PS51387">
    <property type="entry name" value="FAD_PCMH"/>
    <property type="match status" value="1"/>
</dbReference>
<keyword evidence="4" id="KW-0560">Oxidoreductase</keyword>
<evidence type="ECO:0000256" key="2">
    <source>
        <dbReference type="ARBA" id="ARBA00022630"/>
    </source>
</evidence>
<dbReference type="InterPro" id="IPR036318">
    <property type="entry name" value="FAD-bd_PCMH-like_sf"/>
</dbReference>
<dbReference type="PANTHER" id="PTHR13878:SF127">
    <property type="entry name" value="CYTOKININ DEHYDROGENASE 3"/>
    <property type="match status" value="1"/>
</dbReference>
<organism evidence="6 7">
    <name type="scientific">Thermomonospora cellulosilytica</name>
    <dbReference type="NCBI Taxonomy" id="1411118"/>
    <lineage>
        <taxon>Bacteria</taxon>
        <taxon>Bacillati</taxon>
        <taxon>Actinomycetota</taxon>
        <taxon>Actinomycetes</taxon>
        <taxon>Streptosporangiales</taxon>
        <taxon>Thermomonosporaceae</taxon>
        <taxon>Thermomonospora</taxon>
    </lineage>
</organism>
<keyword evidence="2" id="KW-0285">Flavoprotein</keyword>
<name>A0A7W3MZP9_9ACTN</name>
<dbReference type="AlphaFoldDB" id="A0A7W3MZP9"/>
<dbReference type="RefSeq" id="WP_182706200.1">
    <property type="nucleotide sequence ID" value="NZ_JACJII010000001.1"/>
</dbReference>
<dbReference type="SUPFAM" id="SSF55103">
    <property type="entry name" value="FAD-linked oxidases, C-terminal domain"/>
    <property type="match status" value="1"/>
</dbReference>
<dbReference type="GO" id="GO:0016491">
    <property type="term" value="F:oxidoreductase activity"/>
    <property type="evidence" value="ECO:0007669"/>
    <property type="project" value="UniProtKB-KW"/>
</dbReference>
<dbReference type="SUPFAM" id="SSF56176">
    <property type="entry name" value="FAD-binding/transporter-associated domain-like"/>
    <property type="match status" value="1"/>
</dbReference>
<proteinExistence type="inferred from homology"/>
<dbReference type="InterPro" id="IPR016164">
    <property type="entry name" value="FAD-linked_Oxase-like_C"/>
</dbReference>
<evidence type="ECO:0000259" key="5">
    <source>
        <dbReference type="PROSITE" id="PS51387"/>
    </source>
</evidence>
<dbReference type="InterPro" id="IPR016170">
    <property type="entry name" value="Cytok_DH_C_sf"/>
</dbReference>
<accession>A0A7W3MZP9</accession>
<sequence>MSGDFGGIVRVTPREVLRPGSAEEVAAALRGANGAVVPRGCAHSAYGQAQTDGGVLLDMRGLCAVHEVTPDRVTVDAGATWREVLEATLPHGRTPPVLTDYLDVTVGGTLSAGGVGGDSHRHGVQADHVLSLEVATPQGEVVTCSPGRRRDLFDAVRGGLGRHGVIVRASLRLVPAPERVRVHKLLYATAGALLDALRRVPADHVQGQAKLDPAWRYELTATVYGPGPGIEGAAEVVEMPYGRFADRMRPDVEELIRLGEWARPHPWGIVFLPARHAAAVIEATLAETTAADIGLSGVILISRLSVRGVPALPVPPDPVMLAMLRTASPGAAGPDAMLEANRRLLERARAVGGTRYPIDAVPQESR</sequence>
<dbReference type="Gene3D" id="3.30.43.10">
    <property type="entry name" value="Uridine Diphospho-n-acetylenolpyruvylglucosamine Reductase, domain 2"/>
    <property type="match status" value="1"/>
</dbReference>
<dbReference type="InterPro" id="IPR016166">
    <property type="entry name" value="FAD-bd_PCMH"/>
</dbReference>
<keyword evidence="7" id="KW-1185">Reference proteome</keyword>
<evidence type="ECO:0000313" key="6">
    <source>
        <dbReference type="EMBL" id="MBA9004871.1"/>
    </source>
</evidence>
<dbReference type="InterPro" id="IPR016169">
    <property type="entry name" value="FAD-bd_PCMH_sub2"/>
</dbReference>
<dbReference type="PANTHER" id="PTHR13878">
    <property type="entry name" value="GULONOLACTONE OXIDASE"/>
    <property type="match status" value="1"/>
</dbReference>
<gene>
    <name evidence="6" type="ORF">HNR21_003753</name>
</gene>